<dbReference type="PANTHER" id="PTHR43847">
    <property type="entry name" value="BLL3993 PROTEIN"/>
    <property type="match status" value="1"/>
</dbReference>
<reference evidence="6" key="2">
    <citation type="journal article" date="2022" name="BMC Genomics">
        <title>Comparative genome analysis of mycobacteria focusing on tRNA and non-coding RNA.</title>
        <authorList>
            <person name="Behra P.R.K."/>
            <person name="Pettersson B.M.F."/>
            <person name="Ramesh M."/>
            <person name="Das S."/>
            <person name="Dasgupta S."/>
            <person name="Kirsebom L.A."/>
        </authorList>
    </citation>
    <scope>NUCLEOTIDE SEQUENCE</scope>
    <source>
        <strain evidence="6">DSM 44242</strain>
    </source>
</reference>
<feature type="transmembrane region" description="Helical" evidence="5">
    <location>
        <begin position="99"/>
        <end position="126"/>
    </location>
</feature>
<dbReference type="InterPro" id="IPR007318">
    <property type="entry name" value="Phopholipid_MeTrfase"/>
</dbReference>
<accession>A0AAP7SDM0</accession>
<keyword evidence="2 5" id="KW-0812">Transmembrane</keyword>
<sequence>MKSILKMLLSGFLLMAALWLLLFVPAGTLNYWQAWLFFAVIAVSSWISSLYLMRTAPAVLERRIPTSEPRRVQKFLSAATRLCWFSIVVVSALDHRFGWSSVPTAVCVSGFVLTVLAIWGITVVFAQNSHAAVIVRVEEDQPLISSGVYGMVRHPMYTFITLMSVGAPLALGSYWGLVAAIPTPLVFALRIRDEEKLLREELAGYQHYMQEVPHRLVPGVW</sequence>
<organism evidence="6 7">
    <name type="scientific">Mycolicibacterium porcinum</name>
    <dbReference type="NCBI Taxonomy" id="39693"/>
    <lineage>
        <taxon>Bacteria</taxon>
        <taxon>Bacillati</taxon>
        <taxon>Actinomycetota</taxon>
        <taxon>Actinomycetes</taxon>
        <taxon>Mycobacteriales</taxon>
        <taxon>Mycobacteriaceae</taxon>
        <taxon>Mycolicibacterium</taxon>
    </lineage>
</organism>
<reference evidence="6" key="1">
    <citation type="submission" date="2020-07" db="EMBL/GenBank/DDBJ databases">
        <authorList>
            <person name="Pettersson B.M.F."/>
            <person name="Behra P.R.K."/>
            <person name="Ramesh M."/>
            <person name="Das S."/>
            <person name="Dasgupta S."/>
            <person name="Kirsebom L.A."/>
        </authorList>
    </citation>
    <scope>NUCLEOTIDE SEQUENCE</scope>
    <source>
        <strain evidence="6">DSM 44242</strain>
    </source>
</reference>
<evidence type="ECO:0000313" key="7">
    <source>
        <dbReference type="Proteomes" id="UP001141659"/>
    </source>
</evidence>
<dbReference type="PANTHER" id="PTHR43847:SF1">
    <property type="entry name" value="BLL3993 PROTEIN"/>
    <property type="match status" value="1"/>
</dbReference>
<evidence type="ECO:0000256" key="1">
    <source>
        <dbReference type="ARBA" id="ARBA00004127"/>
    </source>
</evidence>
<name>A0AAP7SDM0_9MYCO</name>
<evidence type="ECO:0000313" key="6">
    <source>
        <dbReference type="EMBL" id="MCV7392081.1"/>
    </source>
</evidence>
<comment type="caution">
    <text evidence="6">The sequence shown here is derived from an EMBL/GenBank/DDBJ whole genome shotgun (WGS) entry which is preliminary data.</text>
</comment>
<dbReference type="EMBL" id="JACKVC010000024">
    <property type="protein sequence ID" value="MCV7392081.1"/>
    <property type="molecule type" value="Genomic_DNA"/>
</dbReference>
<evidence type="ECO:0000256" key="3">
    <source>
        <dbReference type="ARBA" id="ARBA00022989"/>
    </source>
</evidence>
<evidence type="ECO:0000256" key="2">
    <source>
        <dbReference type="ARBA" id="ARBA00022692"/>
    </source>
</evidence>
<evidence type="ECO:0000256" key="4">
    <source>
        <dbReference type="ARBA" id="ARBA00023136"/>
    </source>
</evidence>
<feature type="transmembrane region" description="Helical" evidence="5">
    <location>
        <begin position="147"/>
        <end position="167"/>
    </location>
</feature>
<keyword evidence="4 5" id="KW-0472">Membrane</keyword>
<gene>
    <name evidence="6" type="ORF">H5P34_28890</name>
</gene>
<proteinExistence type="predicted"/>
<dbReference type="InterPro" id="IPR052527">
    <property type="entry name" value="Metal_cation-efflux_comp"/>
</dbReference>
<dbReference type="Proteomes" id="UP001141659">
    <property type="component" value="Unassembled WGS sequence"/>
</dbReference>
<dbReference type="RefSeq" id="WP_036451361.1">
    <property type="nucleotide sequence ID" value="NZ_JACKVC010000024.1"/>
</dbReference>
<dbReference type="AlphaFoldDB" id="A0AAP7SDM0"/>
<protein>
    <submittedName>
        <fullName evidence="6">Isoprenylcysteine carboxylmethyltransferase family protein</fullName>
    </submittedName>
</protein>
<feature type="transmembrane region" description="Helical" evidence="5">
    <location>
        <begin position="36"/>
        <end position="54"/>
    </location>
</feature>
<dbReference type="Pfam" id="PF04191">
    <property type="entry name" value="PEMT"/>
    <property type="match status" value="1"/>
</dbReference>
<evidence type="ECO:0000256" key="5">
    <source>
        <dbReference type="SAM" id="Phobius"/>
    </source>
</evidence>
<keyword evidence="3 5" id="KW-1133">Transmembrane helix</keyword>
<dbReference type="Gene3D" id="1.20.120.1630">
    <property type="match status" value="1"/>
</dbReference>
<comment type="subcellular location">
    <subcellularLocation>
        <location evidence="1">Endomembrane system</location>
        <topology evidence="1">Multi-pass membrane protein</topology>
    </subcellularLocation>
</comment>
<dbReference type="GO" id="GO:0012505">
    <property type="term" value="C:endomembrane system"/>
    <property type="evidence" value="ECO:0007669"/>
    <property type="project" value="UniProtKB-SubCell"/>
</dbReference>